<name>A0A0C9ZNY3_9AGAM</name>
<sequence>MDTRHKAVPIFYGRGHMSIGHPPPAHPRARLGHPPRIFALRVGRSQAKRSD</sequence>
<dbReference type="Proteomes" id="UP000054018">
    <property type="component" value="Unassembled WGS sequence"/>
</dbReference>
<dbReference type="AlphaFoldDB" id="A0A0C9ZNY3"/>
<dbReference type="EMBL" id="KN833695">
    <property type="protein sequence ID" value="KIK27759.1"/>
    <property type="molecule type" value="Genomic_DNA"/>
</dbReference>
<evidence type="ECO:0000313" key="2">
    <source>
        <dbReference type="EMBL" id="KIK27759.1"/>
    </source>
</evidence>
<gene>
    <name evidence="2" type="ORF">PISMIDRAFT_674670</name>
</gene>
<organism evidence="2 3">
    <name type="scientific">Pisolithus microcarpus 441</name>
    <dbReference type="NCBI Taxonomy" id="765257"/>
    <lineage>
        <taxon>Eukaryota</taxon>
        <taxon>Fungi</taxon>
        <taxon>Dikarya</taxon>
        <taxon>Basidiomycota</taxon>
        <taxon>Agaricomycotina</taxon>
        <taxon>Agaricomycetes</taxon>
        <taxon>Agaricomycetidae</taxon>
        <taxon>Boletales</taxon>
        <taxon>Sclerodermatineae</taxon>
        <taxon>Pisolithaceae</taxon>
        <taxon>Pisolithus</taxon>
    </lineage>
</organism>
<evidence type="ECO:0000256" key="1">
    <source>
        <dbReference type="SAM" id="MobiDB-lite"/>
    </source>
</evidence>
<protein>
    <submittedName>
        <fullName evidence="2">Uncharacterized protein</fullName>
    </submittedName>
</protein>
<reference evidence="3" key="2">
    <citation type="submission" date="2015-01" db="EMBL/GenBank/DDBJ databases">
        <title>Evolutionary Origins and Diversification of the Mycorrhizal Mutualists.</title>
        <authorList>
            <consortium name="DOE Joint Genome Institute"/>
            <consortium name="Mycorrhizal Genomics Consortium"/>
            <person name="Kohler A."/>
            <person name="Kuo A."/>
            <person name="Nagy L.G."/>
            <person name="Floudas D."/>
            <person name="Copeland A."/>
            <person name="Barry K.W."/>
            <person name="Cichocki N."/>
            <person name="Veneault-Fourrey C."/>
            <person name="LaButti K."/>
            <person name="Lindquist E.A."/>
            <person name="Lipzen A."/>
            <person name="Lundell T."/>
            <person name="Morin E."/>
            <person name="Murat C."/>
            <person name="Riley R."/>
            <person name="Ohm R."/>
            <person name="Sun H."/>
            <person name="Tunlid A."/>
            <person name="Henrissat B."/>
            <person name="Grigoriev I.V."/>
            <person name="Hibbett D.S."/>
            <person name="Martin F."/>
        </authorList>
    </citation>
    <scope>NUCLEOTIDE SEQUENCE [LARGE SCALE GENOMIC DNA]</scope>
    <source>
        <strain evidence="3">441</strain>
    </source>
</reference>
<reference evidence="2 3" key="1">
    <citation type="submission" date="2014-04" db="EMBL/GenBank/DDBJ databases">
        <authorList>
            <consortium name="DOE Joint Genome Institute"/>
            <person name="Kuo A."/>
            <person name="Kohler A."/>
            <person name="Costa M.D."/>
            <person name="Nagy L.G."/>
            <person name="Floudas D."/>
            <person name="Copeland A."/>
            <person name="Barry K.W."/>
            <person name="Cichocki N."/>
            <person name="Veneault-Fourrey C."/>
            <person name="LaButti K."/>
            <person name="Lindquist E.A."/>
            <person name="Lipzen A."/>
            <person name="Lundell T."/>
            <person name="Morin E."/>
            <person name="Murat C."/>
            <person name="Sun H."/>
            <person name="Tunlid A."/>
            <person name="Henrissat B."/>
            <person name="Grigoriev I.V."/>
            <person name="Hibbett D.S."/>
            <person name="Martin F."/>
            <person name="Nordberg H.P."/>
            <person name="Cantor M.N."/>
            <person name="Hua S.X."/>
        </authorList>
    </citation>
    <scope>NUCLEOTIDE SEQUENCE [LARGE SCALE GENOMIC DNA]</scope>
    <source>
        <strain evidence="2 3">441</strain>
    </source>
</reference>
<evidence type="ECO:0000313" key="3">
    <source>
        <dbReference type="Proteomes" id="UP000054018"/>
    </source>
</evidence>
<dbReference type="HOGENOM" id="CLU_3107242_0_0_1"/>
<feature type="region of interest" description="Disordered" evidence="1">
    <location>
        <begin position="13"/>
        <end position="32"/>
    </location>
</feature>
<keyword evidence="3" id="KW-1185">Reference proteome</keyword>
<accession>A0A0C9ZNY3</accession>
<proteinExistence type="predicted"/>